<proteinExistence type="predicted"/>
<sequence length="168" mass="18088">MRAEKRKDALSSQGIRNKSKVTDHGRGGGYKIGHQACGENDAKGHRAALEDLRPSGVIVEGIPGDAGIVVEIADAPDLGPGAVDPEGDDGQQKIAEPYGKVSFGAPGEGDGFEGWGRHRRISAVGIFRLSRGYCSRWFGLGFLLHGDCSWHFLFAHGYTPSKREKYPL</sequence>
<feature type="region of interest" description="Disordered" evidence="1">
    <location>
        <begin position="1"/>
        <end position="30"/>
    </location>
</feature>
<evidence type="ECO:0000313" key="3">
    <source>
        <dbReference type="EMBL" id="VFJ94750.1"/>
    </source>
</evidence>
<protein>
    <submittedName>
        <fullName evidence="2">Uncharacterized protein</fullName>
    </submittedName>
</protein>
<dbReference type="AlphaFoldDB" id="A0A450UN58"/>
<evidence type="ECO:0000256" key="1">
    <source>
        <dbReference type="SAM" id="MobiDB-lite"/>
    </source>
</evidence>
<organism evidence="2">
    <name type="scientific">Candidatus Kentrum eta</name>
    <dbReference type="NCBI Taxonomy" id="2126337"/>
    <lineage>
        <taxon>Bacteria</taxon>
        <taxon>Pseudomonadati</taxon>
        <taxon>Pseudomonadota</taxon>
        <taxon>Gammaproteobacteria</taxon>
        <taxon>Candidatus Kentrum</taxon>
    </lineage>
</organism>
<evidence type="ECO:0000313" key="4">
    <source>
        <dbReference type="EMBL" id="VFK01354.1"/>
    </source>
</evidence>
<accession>A0A450UN58</accession>
<reference evidence="2" key="1">
    <citation type="submission" date="2019-02" db="EMBL/GenBank/DDBJ databases">
        <authorList>
            <person name="Gruber-Vodicka R. H."/>
            <person name="Seah K. B. B."/>
        </authorList>
    </citation>
    <scope>NUCLEOTIDE SEQUENCE</scope>
    <source>
        <strain evidence="4">BECK_SA2B12</strain>
        <strain evidence="2">BECK_SA2B15</strain>
        <strain evidence="3">BECK_SA2B20</strain>
    </source>
</reference>
<name>A0A450UN58_9GAMM</name>
<dbReference type="EMBL" id="CAADFG010000064">
    <property type="protein sequence ID" value="VFJ93984.1"/>
    <property type="molecule type" value="Genomic_DNA"/>
</dbReference>
<dbReference type="EMBL" id="CAADFI010000066">
    <property type="protein sequence ID" value="VFJ94750.1"/>
    <property type="molecule type" value="Genomic_DNA"/>
</dbReference>
<gene>
    <name evidence="2" type="ORF">BECKH772A_GA0070896_1006417</name>
    <name evidence="3" type="ORF">BECKH772B_GA0070898_1006617</name>
    <name evidence="4" type="ORF">BECKH772C_GA0070978_1006316</name>
</gene>
<dbReference type="EMBL" id="CAADFJ010000063">
    <property type="protein sequence ID" value="VFK01354.1"/>
    <property type="molecule type" value="Genomic_DNA"/>
</dbReference>
<evidence type="ECO:0000313" key="2">
    <source>
        <dbReference type="EMBL" id="VFJ93984.1"/>
    </source>
</evidence>